<dbReference type="EMBL" id="BPLR01019950">
    <property type="protein sequence ID" value="GIX73416.1"/>
    <property type="molecule type" value="Genomic_DNA"/>
</dbReference>
<sequence length="115" mass="13228">MCVRCVEKNFLGRVILLLNVKGIFDVLSPDVFEARISTSERRMSLISNRRDMVLFRTLWNYPFRTSLLPVPVYFPVPTPFYTFDGQVIVTEADVCSALSNVQENLVRLRERVGIA</sequence>
<accession>A0AAV4MN04</accession>
<dbReference type="AlphaFoldDB" id="A0AAV4MN04"/>
<keyword evidence="2" id="KW-1185">Reference proteome</keyword>
<dbReference type="Proteomes" id="UP001054945">
    <property type="component" value="Unassembled WGS sequence"/>
</dbReference>
<evidence type="ECO:0000313" key="1">
    <source>
        <dbReference type="EMBL" id="GIX73416.1"/>
    </source>
</evidence>
<protein>
    <submittedName>
        <fullName evidence="1">Uncharacterized protein</fullName>
    </submittedName>
</protein>
<name>A0AAV4MN04_CAEEX</name>
<evidence type="ECO:0000313" key="2">
    <source>
        <dbReference type="Proteomes" id="UP001054945"/>
    </source>
</evidence>
<proteinExistence type="predicted"/>
<comment type="caution">
    <text evidence="1">The sequence shown here is derived from an EMBL/GenBank/DDBJ whole genome shotgun (WGS) entry which is preliminary data.</text>
</comment>
<gene>
    <name evidence="1" type="ORF">CEXT_709441</name>
</gene>
<reference evidence="1 2" key="1">
    <citation type="submission" date="2021-06" db="EMBL/GenBank/DDBJ databases">
        <title>Caerostris extrusa draft genome.</title>
        <authorList>
            <person name="Kono N."/>
            <person name="Arakawa K."/>
        </authorList>
    </citation>
    <scope>NUCLEOTIDE SEQUENCE [LARGE SCALE GENOMIC DNA]</scope>
</reference>
<organism evidence="1 2">
    <name type="scientific">Caerostris extrusa</name>
    <name type="common">Bark spider</name>
    <name type="synonym">Caerostris bankana</name>
    <dbReference type="NCBI Taxonomy" id="172846"/>
    <lineage>
        <taxon>Eukaryota</taxon>
        <taxon>Metazoa</taxon>
        <taxon>Ecdysozoa</taxon>
        <taxon>Arthropoda</taxon>
        <taxon>Chelicerata</taxon>
        <taxon>Arachnida</taxon>
        <taxon>Araneae</taxon>
        <taxon>Araneomorphae</taxon>
        <taxon>Entelegynae</taxon>
        <taxon>Araneoidea</taxon>
        <taxon>Araneidae</taxon>
        <taxon>Caerostris</taxon>
    </lineage>
</organism>